<reference evidence="12" key="2">
    <citation type="submission" date="2025-09" db="UniProtKB">
        <authorList>
            <consortium name="Ensembl"/>
        </authorList>
    </citation>
    <scope>IDENTIFICATION</scope>
</reference>
<dbReference type="PANTHER" id="PTHR18929:SF132">
    <property type="entry name" value="PROTEIN DISULFIDE-ISOMERASE A3"/>
    <property type="match status" value="1"/>
</dbReference>
<keyword evidence="8" id="KW-0413">Isomerase</keyword>
<keyword evidence="9" id="KW-0676">Redox-active center</keyword>
<comment type="subcellular location">
    <subcellularLocation>
        <location evidence="3">Endoplasmic reticulum lumen</location>
    </subcellularLocation>
    <subcellularLocation>
        <location evidence="2">Melanosome</location>
    </subcellularLocation>
</comment>
<name>A0A8C0JQ46_CANLU</name>
<dbReference type="Pfam" id="PF00085">
    <property type="entry name" value="Thioredoxin"/>
    <property type="match status" value="1"/>
</dbReference>
<evidence type="ECO:0000256" key="6">
    <source>
        <dbReference type="ARBA" id="ARBA00022313"/>
    </source>
</evidence>
<evidence type="ECO:0000256" key="9">
    <source>
        <dbReference type="ARBA" id="ARBA00023284"/>
    </source>
</evidence>
<dbReference type="Gene3D" id="3.40.30.10">
    <property type="entry name" value="Glutaredoxin"/>
    <property type="match status" value="1"/>
</dbReference>
<dbReference type="GO" id="GO:0042470">
    <property type="term" value="C:melanosome"/>
    <property type="evidence" value="ECO:0007669"/>
    <property type="project" value="UniProtKB-SubCell"/>
</dbReference>
<dbReference type="GO" id="GO:0034976">
    <property type="term" value="P:response to endoplasmic reticulum stress"/>
    <property type="evidence" value="ECO:0007669"/>
    <property type="project" value="TreeGrafter"/>
</dbReference>
<evidence type="ECO:0000256" key="5">
    <source>
        <dbReference type="ARBA" id="ARBA00012723"/>
    </source>
</evidence>
<organism evidence="12 13">
    <name type="scientific">Canis lupus dingo</name>
    <name type="common">dingo</name>
    <dbReference type="NCBI Taxonomy" id="286419"/>
    <lineage>
        <taxon>Eukaryota</taxon>
        <taxon>Metazoa</taxon>
        <taxon>Chordata</taxon>
        <taxon>Craniata</taxon>
        <taxon>Vertebrata</taxon>
        <taxon>Euteleostomi</taxon>
        <taxon>Mammalia</taxon>
        <taxon>Eutheria</taxon>
        <taxon>Laurasiatheria</taxon>
        <taxon>Carnivora</taxon>
        <taxon>Caniformia</taxon>
        <taxon>Canidae</taxon>
        <taxon>Canis</taxon>
    </lineage>
</organism>
<dbReference type="GeneTree" id="ENSGT00940000155425"/>
<evidence type="ECO:0000256" key="1">
    <source>
        <dbReference type="ARBA" id="ARBA00001182"/>
    </source>
</evidence>
<evidence type="ECO:0000313" key="12">
    <source>
        <dbReference type="Ensembl" id="ENSCAFP00020004150.1"/>
    </source>
</evidence>
<dbReference type="InterPro" id="IPR013766">
    <property type="entry name" value="Thioredoxin_domain"/>
</dbReference>
<reference evidence="12" key="1">
    <citation type="submission" date="2025-08" db="UniProtKB">
        <authorList>
            <consortium name="Ensembl"/>
        </authorList>
    </citation>
    <scope>IDENTIFICATION</scope>
</reference>
<evidence type="ECO:0000256" key="3">
    <source>
        <dbReference type="ARBA" id="ARBA00004319"/>
    </source>
</evidence>
<dbReference type="PANTHER" id="PTHR18929">
    <property type="entry name" value="PROTEIN DISULFIDE ISOMERASE"/>
    <property type="match status" value="1"/>
</dbReference>
<dbReference type="AlphaFoldDB" id="A0A8C0JQ46"/>
<sequence>KHLCTVKVVVAENFDEIVNNENKDVLIEFYAPWCGHCKNLEPEHKELGEKSIGYICVLLCFLLDTIDLLFCCGGCSFSNTTLSPSL</sequence>
<dbReference type="Ensembl" id="ENSCAFT00020004795.1">
    <property type="protein sequence ID" value="ENSCAFP00020004150.1"/>
    <property type="gene ID" value="ENSCAFG00020003434.1"/>
</dbReference>
<comment type="similarity">
    <text evidence="4">Belongs to the protein disulfide isomerase family.</text>
</comment>
<evidence type="ECO:0000256" key="2">
    <source>
        <dbReference type="ARBA" id="ARBA00004223"/>
    </source>
</evidence>
<comment type="function">
    <text evidence="10">Protein disulfide isomerase that catalyzes the formation, isomerization, and reduction or oxidation of disulfide bonds in client proteins and functions as a protein folding chaperone. Core component of the major histocompatibility complex class I (MHC I) peptide loading complex where it functions as an essential folding chaperone for TAPBP. Through TAPBP, assists the dynamic assembly of the MHC I complex with high affinity antigens in the endoplasmic reticulum. Therefore, plays a crucial role in the presentation of antigens to cytotoxic T cells in adaptive immunity.</text>
</comment>
<evidence type="ECO:0000259" key="11">
    <source>
        <dbReference type="Pfam" id="PF00085"/>
    </source>
</evidence>
<evidence type="ECO:0000313" key="13">
    <source>
        <dbReference type="Proteomes" id="UP000694391"/>
    </source>
</evidence>
<dbReference type="GO" id="GO:0003756">
    <property type="term" value="F:protein disulfide isomerase activity"/>
    <property type="evidence" value="ECO:0007669"/>
    <property type="project" value="UniProtKB-EC"/>
</dbReference>
<dbReference type="GO" id="GO:0005788">
    <property type="term" value="C:endoplasmic reticulum lumen"/>
    <property type="evidence" value="ECO:0007669"/>
    <property type="project" value="UniProtKB-SubCell"/>
</dbReference>
<dbReference type="EC" id="5.3.4.1" evidence="5"/>
<evidence type="ECO:0000256" key="10">
    <source>
        <dbReference type="ARBA" id="ARBA00045713"/>
    </source>
</evidence>
<evidence type="ECO:0000256" key="4">
    <source>
        <dbReference type="ARBA" id="ARBA00006347"/>
    </source>
</evidence>
<dbReference type="SUPFAM" id="SSF52833">
    <property type="entry name" value="Thioredoxin-like"/>
    <property type="match status" value="1"/>
</dbReference>
<proteinExistence type="inferred from homology"/>
<accession>A0A8C0JQ46</accession>
<feature type="domain" description="Thioredoxin" evidence="11">
    <location>
        <begin position="6"/>
        <end position="53"/>
    </location>
</feature>
<dbReference type="GO" id="GO:0009986">
    <property type="term" value="C:cell surface"/>
    <property type="evidence" value="ECO:0007669"/>
    <property type="project" value="TreeGrafter"/>
</dbReference>
<keyword evidence="7" id="KW-0256">Endoplasmic reticulum</keyword>
<protein>
    <recommendedName>
        <fullName evidence="6">Protein disulfide-isomerase A3</fullName>
        <ecNumber evidence="5">5.3.4.1</ecNumber>
    </recommendedName>
</protein>
<dbReference type="GO" id="GO:0006457">
    <property type="term" value="P:protein folding"/>
    <property type="evidence" value="ECO:0007669"/>
    <property type="project" value="TreeGrafter"/>
</dbReference>
<evidence type="ECO:0000256" key="8">
    <source>
        <dbReference type="ARBA" id="ARBA00023235"/>
    </source>
</evidence>
<keyword evidence="13" id="KW-1185">Reference proteome</keyword>
<comment type="catalytic activity">
    <reaction evidence="1">
        <text>Catalyzes the rearrangement of -S-S- bonds in proteins.</text>
        <dbReference type="EC" id="5.3.4.1"/>
    </reaction>
</comment>
<dbReference type="Proteomes" id="UP000694391">
    <property type="component" value="Unplaced"/>
</dbReference>
<dbReference type="InterPro" id="IPR036249">
    <property type="entry name" value="Thioredoxin-like_sf"/>
</dbReference>
<evidence type="ECO:0000256" key="7">
    <source>
        <dbReference type="ARBA" id="ARBA00022824"/>
    </source>
</evidence>